<feature type="transmembrane region" description="Helical" evidence="8">
    <location>
        <begin position="240"/>
        <end position="263"/>
    </location>
</feature>
<dbReference type="GO" id="GO:0005886">
    <property type="term" value="C:plasma membrane"/>
    <property type="evidence" value="ECO:0007669"/>
    <property type="project" value="UniProtKB-SubCell"/>
</dbReference>
<dbReference type="HOGENOM" id="CLU_016047_3_1_4"/>
<dbReference type="EMBL" id="CP001045">
    <property type="protein sequence ID" value="ACC75098.1"/>
    <property type="molecule type" value="Genomic_DNA"/>
</dbReference>
<evidence type="ECO:0000256" key="4">
    <source>
        <dbReference type="ARBA" id="ARBA00022519"/>
    </source>
</evidence>
<proteinExistence type="inferred from homology"/>
<dbReference type="PANTHER" id="PTHR43357:SF4">
    <property type="entry name" value="INNER MEMBRANE ABC TRANSPORTER PERMEASE PROTEIN YDCV"/>
    <property type="match status" value="1"/>
</dbReference>
<dbReference type="Pfam" id="PF00528">
    <property type="entry name" value="BPD_transp_1"/>
    <property type="match status" value="1"/>
</dbReference>
<feature type="domain" description="ABC transmembrane type-1" evidence="9">
    <location>
        <begin position="72"/>
        <end position="261"/>
    </location>
</feature>
<feature type="transmembrane region" description="Helical" evidence="8">
    <location>
        <begin position="21"/>
        <end position="41"/>
    </location>
</feature>
<dbReference type="CDD" id="cd06261">
    <property type="entry name" value="TM_PBP2"/>
    <property type="match status" value="1"/>
</dbReference>
<evidence type="ECO:0000256" key="8">
    <source>
        <dbReference type="RuleBase" id="RU363032"/>
    </source>
</evidence>
<geneLocation type="plasmid" evidence="10 11">
    <name>pBPHY01</name>
</geneLocation>
<evidence type="ECO:0000256" key="6">
    <source>
        <dbReference type="ARBA" id="ARBA00022989"/>
    </source>
</evidence>
<dbReference type="SUPFAM" id="SSF161098">
    <property type="entry name" value="MetI-like"/>
    <property type="match status" value="1"/>
</dbReference>
<evidence type="ECO:0000313" key="11">
    <source>
        <dbReference type="Proteomes" id="UP000001192"/>
    </source>
</evidence>
<sequence>MQEQRKTVLTERVASRWVRAHTALVLFFLIAPILAIIPLSFNSGSYFSYPLQGISLRWYEQALTSADWQRALLNSIGIGAASTLIATCLGTLAALGLSRSQFPLRSLIMPIIISPMIVPIVVVAAGFYLIFAPLGLVNSYPGVVLAHAALGTPFVVITVTASLLSFDQSLLRAASGLGAKPWIAFRRVTLPLIAPAVATGSVFAFATSFDEVIVILFIGGPDQTTVPRQMWRGIRDSIDPSILAVATILIVFAVLLFASINWLRSRAADASEMRISGSQC</sequence>
<evidence type="ECO:0000256" key="3">
    <source>
        <dbReference type="ARBA" id="ARBA00022475"/>
    </source>
</evidence>
<dbReference type="PANTHER" id="PTHR43357">
    <property type="entry name" value="INNER MEMBRANE ABC TRANSPORTER PERMEASE PROTEIN YDCV"/>
    <property type="match status" value="1"/>
</dbReference>
<evidence type="ECO:0000256" key="7">
    <source>
        <dbReference type="ARBA" id="ARBA00023136"/>
    </source>
</evidence>
<organism evidence="10 11">
    <name type="scientific">Paraburkholderia phymatum (strain DSM 17167 / CIP 108236 / LMG 21445 / STM815)</name>
    <name type="common">Burkholderia phymatum</name>
    <dbReference type="NCBI Taxonomy" id="391038"/>
    <lineage>
        <taxon>Bacteria</taxon>
        <taxon>Pseudomonadati</taxon>
        <taxon>Pseudomonadota</taxon>
        <taxon>Betaproteobacteria</taxon>
        <taxon>Burkholderiales</taxon>
        <taxon>Burkholderiaceae</taxon>
        <taxon>Paraburkholderia</taxon>
    </lineage>
</organism>
<keyword evidence="4" id="KW-0997">Cell inner membrane</keyword>
<keyword evidence="3" id="KW-1003">Cell membrane</keyword>
<keyword evidence="7 8" id="KW-0472">Membrane</keyword>
<evidence type="ECO:0000313" key="10">
    <source>
        <dbReference type="EMBL" id="ACC75098.1"/>
    </source>
</evidence>
<reference evidence="11" key="1">
    <citation type="journal article" date="2014" name="Stand. Genomic Sci.">
        <title>Complete genome sequence of Burkholderia phymatum STM815(T), a broad host range and efficient nitrogen-fixing symbiont of Mimosa species.</title>
        <authorList>
            <person name="Moulin L."/>
            <person name="Klonowska A."/>
            <person name="Caroline B."/>
            <person name="Booth K."/>
            <person name="Vriezen J.A."/>
            <person name="Melkonian R."/>
            <person name="James E.K."/>
            <person name="Young J.P."/>
            <person name="Bena G."/>
            <person name="Hauser L."/>
            <person name="Land M."/>
            <person name="Kyrpides N."/>
            <person name="Bruce D."/>
            <person name="Chain P."/>
            <person name="Copeland A."/>
            <person name="Pitluck S."/>
            <person name="Woyke T."/>
            <person name="Lizotte-Waniewski M."/>
            <person name="Bristow J."/>
            <person name="Riley M."/>
        </authorList>
    </citation>
    <scope>NUCLEOTIDE SEQUENCE [LARGE SCALE GENOMIC DNA]</scope>
    <source>
        <strain evidence="11">DSM 17167 / CIP 108236 / LMG 21445 / STM815</strain>
        <plasmid evidence="11">Plasmid pBPHY01</plasmid>
    </source>
</reference>
<feature type="transmembrane region" description="Helical" evidence="8">
    <location>
        <begin position="143"/>
        <end position="166"/>
    </location>
</feature>
<accession>B2JVX1</accession>
<dbReference type="KEGG" id="bph:Bphy_6036"/>
<dbReference type="RefSeq" id="WP_012405258.1">
    <property type="nucleotide sequence ID" value="NC_010625.1"/>
</dbReference>
<evidence type="ECO:0000256" key="2">
    <source>
        <dbReference type="ARBA" id="ARBA00022448"/>
    </source>
</evidence>
<feature type="transmembrane region" description="Helical" evidence="8">
    <location>
        <begin position="107"/>
        <end position="131"/>
    </location>
</feature>
<keyword evidence="10" id="KW-0614">Plasmid</keyword>
<dbReference type="GO" id="GO:0055085">
    <property type="term" value="P:transmembrane transport"/>
    <property type="evidence" value="ECO:0007669"/>
    <property type="project" value="InterPro"/>
</dbReference>
<gene>
    <name evidence="10" type="ordered locus">Bphy_6036</name>
</gene>
<evidence type="ECO:0000256" key="5">
    <source>
        <dbReference type="ARBA" id="ARBA00022692"/>
    </source>
</evidence>
<name>B2JVX1_PARP8</name>
<feature type="transmembrane region" description="Helical" evidence="8">
    <location>
        <begin position="71"/>
        <end position="95"/>
    </location>
</feature>
<dbReference type="Proteomes" id="UP000001192">
    <property type="component" value="Plasmid pBPHY01"/>
</dbReference>
<keyword evidence="5 8" id="KW-0812">Transmembrane</keyword>
<evidence type="ECO:0000259" key="9">
    <source>
        <dbReference type="PROSITE" id="PS50928"/>
    </source>
</evidence>
<keyword evidence="11" id="KW-1185">Reference proteome</keyword>
<dbReference type="OrthoDB" id="9815533at2"/>
<comment type="subcellular location">
    <subcellularLocation>
        <location evidence="1">Cell inner membrane</location>
        <topology evidence="1">Multi-pass membrane protein</topology>
    </subcellularLocation>
    <subcellularLocation>
        <location evidence="8">Cell membrane</location>
        <topology evidence="8">Multi-pass membrane protein</topology>
    </subcellularLocation>
</comment>
<dbReference type="AlphaFoldDB" id="B2JVX1"/>
<keyword evidence="6 8" id="KW-1133">Transmembrane helix</keyword>
<feature type="transmembrane region" description="Helical" evidence="8">
    <location>
        <begin position="187"/>
        <end position="220"/>
    </location>
</feature>
<dbReference type="Gene3D" id="1.10.3720.10">
    <property type="entry name" value="MetI-like"/>
    <property type="match status" value="1"/>
</dbReference>
<keyword evidence="2 8" id="KW-0813">Transport</keyword>
<comment type="similarity">
    <text evidence="8">Belongs to the binding-protein-dependent transport system permease family.</text>
</comment>
<protein>
    <submittedName>
        <fullName evidence="10">Binding-protein-dependent transport systems inner membrane component</fullName>
    </submittedName>
</protein>
<evidence type="ECO:0000256" key="1">
    <source>
        <dbReference type="ARBA" id="ARBA00004429"/>
    </source>
</evidence>
<dbReference type="PROSITE" id="PS50928">
    <property type="entry name" value="ABC_TM1"/>
    <property type="match status" value="1"/>
</dbReference>
<dbReference type="InterPro" id="IPR035906">
    <property type="entry name" value="MetI-like_sf"/>
</dbReference>
<dbReference type="InterPro" id="IPR000515">
    <property type="entry name" value="MetI-like"/>
</dbReference>